<evidence type="ECO:0000313" key="2">
    <source>
        <dbReference type="Proteomes" id="UP001169719"/>
    </source>
</evidence>
<dbReference type="InterPro" id="IPR038604">
    <property type="entry name" value="HopJ_sf"/>
</dbReference>
<evidence type="ECO:0000313" key="1">
    <source>
        <dbReference type="EMBL" id="MDN2483062.1"/>
    </source>
</evidence>
<dbReference type="Proteomes" id="UP001169719">
    <property type="component" value="Unassembled WGS sequence"/>
</dbReference>
<comment type="caution">
    <text evidence="1">The sequence shown here is derived from an EMBL/GenBank/DDBJ whole genome shotgun (WGS) entry which is preliminary data.</text>
</comment>
<dbReference type="EMBL" id="JAUEOZ010000002">
    <property type="protein sequence ID" value="MDN2483062.1"/>
    <property type="molecule type" value="Genomic_DNA"/>
</dbReference>
<sequence>MELNQFLNQLKQQPESIEFADTIAIIDALYEFTPVAFSNGEAKNEANTNNGSCKIFAFGQAQSLSEQETLACFGAFYRDDVLNNPDGNDHANIRNFMVTGWGGVAFTAQALSEK</sequence>
<dbReference type="InterPro" id="IPR014984">
    <property type="entry name" value="HopJ"/>
</dbReference>
<proteinExistence type="predicted"/>
<reference evidence="1" key="1">
    <citation type="submission" date="2024-05" db="EMBL/GenBank/DDBJ databases">
        <title>Genome Sequences of Four Agar- Degrading Marine Bacteria.</title>
        <authorList>
            <person name="Phillips E.K."/>
            <person name="Shaffer J.C."/>
            <person name="Henson M.W."/>
            <person name="Temperton B."/>
            <person name="Thrash C.J."/>
            <person name="Martin M.O."/>
        </authorList>
    </citation>
    <scope>NUCLEOTIDE SEQUENCE</scope>
    <source>
        <strain evidence="1">EKP203</strain>
    </source>
</reference>
<name>A0ABT7Y4Z1_9VIBR</name>
<dbReference type="Pfam" id="PF08888">
    <property type="entry name" value="HopJ"/>
    <property type="match status" value="1"/>
</dbReference>
<accession>A0ABT7Y4Z1</accession>
<gene>
    <name evidence="1" type="ORF">QWJ08_17095</name>
</gene>
<organism evidence="1 2">
    <name type="scientific">Vibrio agarivorans</name>
    <dbReference type="NCBI Taxonomy" id="153622"/>
    <lineage>
        <taxon>Bacteria</taxon>
        <taxon>Pseudomonadati</taxon>
        <taxon>Pseudomonadota</taxon>
        <taxon>Gammaproteobacteria</taxon>
        <taxon>Vibrionales</taxon>
        <taxon>Vibrionaceae</taxon>
        <taxon>Vibrio</taxon>
    </lineage>
</organism>
<dbReference type="RefSeq" id="WP_289963913.1">
    <property type="nucleotide sequence ID" value="NZ_JAUEOZ010000002.1"/>
</dbReference>
<dbReference type="Gene3D" id="3.20.160.10">
    <property type="entry name" value="vpa0580 domain like"/>
    <property type="match status" value="1"/>
</dbReference>
<protein>
    <submittedName>
        <fullName evidence="1">HopJ type III effector protein</fullName>
    </submittedName>
</protein>
<keyword evidence="2" id="KW-1185">Reference proteome</keyword>